<evidence type="ECO:0000259" key="4">
    <source>
        <dbReference type="Pfam" id="PF00733"/>
    </source>
</evidence>
<dbReference type="RefSeq" id="WP_092815224.1">
    <property type="nucleotide sequence ID" value="NZ_FNWU01000001.1"/>
</dbReference>
<keyword evidence="2" id="KW-0067">ATP-binding</keyword>
<gene>
    <name evidence="5" type="ORF">SAMN05192561_1011050</name>
</gene>
<dbReference type="CDD" id="cd01991">
    <property type="entry name" value="Asn_synthase_B_C"/>
    <property type="match status" value="1"/>
</dbReference>
<sequence length="393" mass="41643">MTSDGDFRGVGGVTPDRVRRALRESDPFPGGAGFGGRIEREDGTPILARDVLGRVPVFVEADAADPTAAGSWAFDRRSLTDPRPVPAGAILTPEGERTVWTLPDSRADPAAAAQTAVETATRDVIRLDAGDDVDDVESDAAVAFSGGVDSAVIAAGAPEAPCYVAGFEDCHDVAAARAAADAMDRELHEVRIDHDDLRAAVPEIAAATGRTNPMDLAIAIPLYCTARAAAADGHDRILLGQGADELFGGYSKVVEPGDDHRVDANTVQGARDETMRTLPAQIERDVGAIRATGIEPVTPLLDDRVVAAARRLPGELLATPDERKIALRSAAEGLVPESVRTAEKKAVQYGTYVSRELDRLARQAGFKRRMENHVERYVEAELIESDPAGETVG</sequence>
<proteinExistence type="predicted"/>
<dbReference type="GO" id="GO:0005524">
    <property type="term" value="F:ATP binding"/>
    <property type="evidence" value="ECO:0007669"/>
    <property type="project" value="UniProtKB-KW"/>
</dbReference>
<dbReference type="OrthoDB" id="8692at2157"/>
<evidence type="ECO:0000256" key="1">
    <source>
        <dbReference type="ARBA" id="ARBA00022741"/>
    </source>
</evidence>
<organism evidence="5 6">
    <name type="scientific">Halopenitus malekzadehii</name>
    <dbReference type="NCBI Taxonomy" id="1267564"/>
    <lineage>
        <taxon>Archaea</taxon>
        <taxon>Methanobacteriati</taxon>
        <taxon>Methanobacteriota</taxon>
        <taxon>Stenosarchaea group</taxon>
        <taxon>Halobacteria</taxon>
        <taxon>Halobacteriales</taxon>
        <taxon>Haloferacaceae</taxon>
        <taxon>Halopenitus</taxon>
    </lineage>
</organism>
<evidence type="ECO:0000313" key="6">
    <source>
        <dbReference type="Proteomes" id="UP000199215"/>
    </source>
</evidence>
<dbReference type="Proteomes" id="UP000199215">
    <property type="component" value="Unassembled WGS sequence"/>
</dbReference>
<feature type="compositionally biased region" description="Basic and acidic residues" evidence="3">
    <location>
        <begin position="16"/>
        <end position="26"/>
    </location>
</feature>
<protein>
    <submittedName>
        <fullName evidence="5">Asparagine synthase (Glutamine-hydrolysing)</fullName>
    </submittedName>
</protein>
<dbReference type="InterPro" id="IPR001962">
    <property type="entry name" value="Asn_synthase"/>
</dbReference>
<feature type="region of interest" description="Disordered" evidence="3">
    <location>
        <begin position="1"/>
        <end position="39"/>
    </location>
</feature>
<keyword evidence="1" id="KW-0547">Nucleotide-binding</keyword>
<dbReference type="AlphaFoldDB" id="A0A1H6I7I0"/>
<dbReference type="InterPro" id="IPR050795">
    <property type="entry name" value="Asn_Synthetase"/>
</dbReference>
<accession>A0A1H6I7I0</accession>
<dbReference type="GO" id="GO:0006529">
    <property type="term" value="P:asparagine biosynthetic process"/>
    <property type="evidence" value="ECO:0007669"/>
    <property type="project" value="InterPro"/>
</dbReference>
<dbReference type="PANTHER" id="PTHR11772:SF2">
    <property type="entry name" value="ASPARAGINE SYNTHETASE [GLUTAMINE-HYDROLYZING]"/>
    <property type="match status" value="1"/>
</dbReference>
<dbReference type="Pfam" id="PF00733">
    <property type="entry name" value="Asn_synthase"/>
    <property type="match status" value="2"/>
</dbReference>
<dbReference type="EMBL" id="FNWU01000001">
    <property type="protein sequence ID" value="SEH43579.1"/>
    <property type="molecule type" value="Genomic_DNA"/>
</dbReference>
<evidence type="ECO:0000256" key="2">
    <source>
        <dbReference type="ARBA" id="ARBA00022840"/>
    </source>
</evidence>
<dbReference type="STRING" id="1267564.SAMN05192561_1011050"/>
<evidence type="ECO:0000313" key="5">
    <source>
        <dbReference type="EMBL" id="SEH43579.1"/>
    </source>
</evidence>
<dbReference type="SUPFAM" id="SSF52402">
    <property type="entry name" value="Adenine nucleotide alpha hydrolases-like"/>
    <property type="match status" value="1"/>
</dbReference>
<feature type="domain" description="Asparagine synthetase" evidence="4">
    <location>
        <begin position="141"/>
        <end position="251"/>
    </location>
</feature>
<dbReference type="GO" id="GO:0004066">
    <property type="term" value="F:asparagine synthase (glutamine-hydrolyzing) activity"/>
    <property type="evidence" value="ECO:0007669"/>
    <property type="project" value="InterPro"/>
</dbReference>
<reference evidence="5 6" key="1">
    <citation type="submission" date="2016-10" db="EMBL/GenBank/DDBJ databases">
        <authorList>
            <person name="de Groot N.N."/>
        </authorList>
    </citation>
    <scope>NUCLEOTIDE SEQUENCE [LARGE SCALE GENOMIC DNA]</scope>
    <source>
        <strain evidence="5 6">IBRC-M10418</strain>
    </source>
</reference>
<dbReference type="GO" id="GO:0005829">
    <property type="term" value="C:cytosol"/>
    <property type="evidence" value="ECO:0007669"/>
    <property type="project" value="TreeGrafter"/>
</dbReference>
<name>A0A1H6I7I0_9EURY</name>
<dbReference type="InterPro" id="IPR014729">
    <property type="entry name" value="Rossmann-like_a/b/a_fold"/>
</dbReference>
<keyword evidence="6" id="KW-1185">Reference proteome</keyword>
<dbReference type="PANTHER" id="PTHR11772">
    <property type="entry name" value="ASPARAGINE SYNTHETASE"/>
    <property type="match status" value="1"/>
</dbReference>
<evidence type="ECO:0000256" key="3">
    <source>
        <dbReference type="SAM" id="MobiDB-lite"/>
    </source>
</evidence>
<feature type="domain" description="Asparagine synthetase" evidence="4">
    <location>
        <begin position="276"/>
        <end position="371"/>
    </location>
</feature>
<dbReference type="Gene3D" id="3.40.50.620">
    <property type="entry name" value="HUPs"/>
    <property type="match status" value="1"/>
</dbReference>